<name>Q8Y0U3_RALN1</name>
<evidence type="ECO:0000256" key="2">
    <source>
        <dbReference type="ARBA" id="ARBA00022679"/>
    </source>
</evidence>
<dbReference type="Pfam" id="PF10017">
    <property type="entry name" value="Methyltransf_33"/>
    <property type="match status" value="1"/>
</dbReference>
<dbReference type="InterPro" id="IPR029063">
    <property type="entry name" value="SAM-dependent_MTases_sf"/>
</dbReference>
<evidence type="ECO:0000259" key="4">
    <source>
        <dbReference type="Pfam" id="PF10017"/>
    </source>
</evidence>
<dbReference type="InterPro" id="IPR051128">
    <property type="entry name" value="EgtD_Methyltrsf_superfamily"/>
</dbReference>
<dbReference type="Gene3D" id="3.40.50.150">
    <property type="entry name" value="Vaccinia Virus protein VP39"/>
    <property type="match status" value="1"/>
</dbReference>
<dbReference type="KEGG" id="rso:RSc0950"/>
<dbReference type="eggNOG" id="COG4301">
    <property type="taxonomic scope" value="Bacteria"/>
</dbReference>
<dbReference type="PANTHER" id="PTHR43397">
    <property type="entry name" value="ERGOTHIONEINE BIOSYNTHESIS PROTEIN 1"/>
    <property type="match status" value="1"/>
</dbReference>
<sequence length="366" mass="39955">MEPYDKAVSSRFTPPGDTMQGTKPSADAYARRALARLIQHQPSVDATGAGLAFYQLFAEDDAALRAEAQAGLLAPAARVSPKFFYDALGSRLFEAITDLPEYYPTRTEAAIFSLHAAEIALRVGRGATLIDLGAGNCQKAARLFRTLAPACYVAIDISADFLRGTLRALACQHPQLPMVGIGADLCAPLALPEAVGQGRRVWFYPGSSLGNFTPDEALSFLVRLREASSPGDCVLIGVDLIKAAGRLEAAYDDPLGVTAAFNLNVLRNLNRLLGTDFDVRDWRHVALYRAEVHRIEMHLEARRDLTVRWGEHARAFAAGERMHTENSVKYDLPRLRALFEAAGFEALHAWTDADQDFAVCHACVGR</sequence>
<dbReference type="PIRSF" id="PIRSF018005">
    <property type="entry name" value="UCP018005"/>
    <property type="match status" value="1"/>
</dbReference>
<dbReference type="HOGENOM" id="CLU_049766_1_1_4"/>
<dbReference type="STRING" id="267608.RSc0950"/>
<dbReference type="Proteomes" id="UP000001436">
    <property type="component" value="Chromosome"/>
</dbReference>
<keyword evidence="6" id="KW-1185">Reference proteome</keyword>
<accession>Q8Y0U3</accession>
<feature type="domain" description="Histidine-specific methyltransferase SAM-dependent" evidence="4">
    <location>
        <begin position="65"/>
        <end position="361"/>
    </location>
</feature>
<dbReference type="NCBIfam" id="TIGR03438">
    <property type="entry name" value="egtD_ergothio"/>
    <property type="match status" value="1"/>
</dbReference>
<proteinExistence type="predicted"/>
<protein>
    <submittedName>
        <fullName evidence="5">Hypothetical h^pothetical protein</fullName>
    </submittedName>
</protein>
<organism evidence="5 6">
    <name type="scientific">Ralstonia nicotianae (strain ATCC BAA-1114 / GMI1000)</name>
    <name type="common">Ralstonia solanacearum</name>
    <dbReference type="NCBI Taxonomy" id="267608"/>
    <lineage>
        <taxon>Bacteria</taxon>
        <taxon>Pseudomonadati</taxon>
        <taxon>Pseudomonadota</taxon>
        <taxon>Betaproteobacteria</taxon>
        <taxon>Burkholderiales</taxon>
        <taxon>Burkholderiaceae</taxon>
        <taxon>Ralstonia</taxon>
        <taxon>Ralstonia solanacearum species complex</taxon>
    </lineage>
</organism>
<gene>
    <name evidence="5" type="ordered locus">RSc0950</name>
</gene>
<evidence type="ECO:0000256" key="1">
    <source>
        <dbReference type="ARBA" id="ARBA00022603"/>
    </source>
</evidence>
<dbReference type="PANTHER" id="PTHR43397:SF1">
    <property type="entry name" value="ERGOTHIONEINE BIOSYNTHESIS PROTEIN 1"/>
    <property type="match status" value="1"/>
</dbReference>
<feature type="region of interest" description="Disordered" evidence="3">
    <location>
        <begin position="1"/>
        <end position="24"/>
    </location>
</feature>
<dbReference type="InterPro" id="IPR019257">
    <property type="entry name" value="MeTrfase_dom"/>
</dbReference>
<keyword evidence="1" id="KW-0489">Methyltransferase</keyword>
<evidence type="ECO:0000256" key="3">
    <source>
        <dbReference type="SAM" id="MobiDB-lite"/>
    </source>
</evidence>
<dbReference type="AlphaFoldDB" id="Q8Y0U3"/>
<dbReference type="EMBL" id="AL646052">
    <property type="protein sequence ID" value="CAD14652.1"/>
    <property type="molecule type" value="Genomic_DNA"/>
</dbReference>
<evidence type="ECO:0000313" key="6">
    <source>
        <dbReference type="Proteomes" id="UP000001436"/>
    </source>
</evidence>
<dbReference type="SUPFAM" id="SSF53335">
    <property type="entry name" value="S-adenosyl-L-methionine-dependent methyltransferases"/>
    <property type="match status" value="1"/>
</dbReference>
<dbReference type="InterPro" id="IPR017804">
    <property type="entry name" value="MeTrfase_EgtD-like"/>
</dbReference>
<dbReference type="GO" id="GO:0008168">
    <property type="term" value="F:methyltransferase activity"/>
    <property type="evidence" value="ECO:0007669"/>
    <property type="project" value="UniProtKB-KW"/>
</dbReference>
<dbReference type="InterPro" id="IPR035094">
    <property type="entry name" value="EgtD"/>
</dbReference>
<dbReference type="EnsemblBacteria" id="CAD14652">
    <property type="protein sequence ID" value="CAD14652"/>
    <property type="gene ID" value="RSc0950"/>
</dbReference>
<evidence type="ECO:0000313" key="5">
    <source>
        <dbReference type="EMBL" id="CAD14652.1"/>
    </source>
</evidence>
<keyword evidence="2" id="KW-0808">Transferase</keyword>
<reference evidence="5 6" key="1">
    <citation type="journal article" date="2002" name="Nature">
        <title>Genome sequence of the plant pathogen Ralstonia solanacearum.</title>
        <authorList>
            <person name="Salanoubat M."/>
            <person name="Genin S."/>
            <person name="Artiguenave F."/>
            <person name="Gouzy J."/>
            <person name="Mangenot S."/>
            <person name="Arlat M."/>
            <person name="Billault A."/>
            <person name="Brottier P."/>
            <person name="Camus J.C."/>
            <person name="Cattolico L."/>
            <person name="Chandler M."/>
            <person name="Choisne N."/>
            <person name="Claudel-Renard C."/>
            <person name="Cunnac S."/>
            <person name="Demange N."/>
            <person name="Gaspin C."/>
            <person name="Lavie M."/>
            <person name="Moisan A."/>
            <person name="Robert C."/>
            <person name="Saurin W."/>
            <person name="Schiex T."/>
            <person name="Siguier P."/>
            <person name="Thebault P."/>
            <person name="Whalen M."/>
            <person name="Wincker P."/>
            <person name="Levy M."/>
            <person name="Weissenbach J."/>
            <person name="Boucher C.A."/>
        </authorList>
    </citation>
    <scope>NUCLEOTIDE SEQUENCE [LARGE SCALE GENOMIC DNA]</scope>
    <source>
        <strain evidence="6">ATCC BAA-1114 / GMI1000</strain>
    </source>
</reference>
<dbReference type="GO" id="GO:0032259">
    <property type="term" value="P:methylation"/>
    <property type="evidence" value="ECO:0007669"/>
    <property type="project" value="UniProtKB-KW"/>
</dbReference>